<dbReference type="RefSeq" id="WP_379993859.1">
    <property type="nucleotide sequence ID" value="NZ_JBHSGN010000024.1"/>
</dbReference>
<evidence type="ECO:0000313" key="2">
    <source>
        <dbReference type="Proteomes" id="UP001596023"/>
    </source>
</evidence>
<name>A0ABV9KRI0_9BACT</name>
<comment type="caution">
    <text evidence="1">The sequence shown here is derived from an EMBL/GenBank/DDBJ whole genome shotgun (WGS) entry which is preliminary data.</text>
</comment>
<sequence length="153" mass="17602">MKLKKMPPGLTVRYREFPGILFGESDGRIYFDATLYIQKKEEAVNVSNVDIISGFECHFDWWIKNLSETCSIPLEDMIAEDADTGHLLLEESLDLLFIAYLEPIFSVYMLERISEMLINGVSLSDTALVMSVKDRFEKGDLIKFYEGDEEKQV</sequence>
<dbReference type="Proteomes" id="UP001596023">
    <property type="component" value="Unassembled WGS sequence"/>
</dbReference>
<proteinExistence type="predicted"/>
<accession>A0ABV9KRI0</accession>
<evidence type="ECO:0000313" key="1">
    <source>
        <dbReference type="EMBL" id="MFC4672667.1"/>
    </source>
</evidence>
<organism evidence="1 2">
    <name type="scientific">Dysgonomonas termitidis</name>
    <dbReference type="NCBI Taxonomy" id="1516126"/>
    <lineage>
        <taxon>Bacteria</taxon>
        <taxon>Pseudomonadati</taxon>
        <taxon>Bacteroidota</taxon>
        <taxon>Bacteroidia</taxon>
        <taxon>Bacteroidales</taxon>
        <taxon>Dysgonomonadaceae</taxon>
        <taxon>Dysgonomonas</taxon>
    </lineage>
</organism>
<protein>
    <submittedName>
        <fullName evidence="1">Uncharacterized protein</fullName>
    </submittedName>
</protein>
<dbReference type="EMBL" id="JBHSGN010000024">
    <property type="protein sequence ID" value="MFC4672667.1"/>
    <property type="molecule type" value="Genomic_DNA"/>
</dbReference>
<gene>
    <name evidence="1" type="ORF">ACFO6W_03060</name>
</gene>
<keyword evidence="2" id="KW-1185">Reference proteome</keyword>
<reference evidence="2" key="1">
    <citation type="journal article" date="2019" name="Int. J. Syst. Evol. Microbiol.">
        <title>The Global Catalogue of Microorganisms (GCM) 10K type strain sequencing project: providing services to taxonomists for standard genome sequencing and annotation.</title>
        <authorList>
            <consortium name="The Broad Institute Genomics Platform"/>
            <consortium name="The Broad Institute Genome Sequencing Center for Infectious Disease"/>
            <person name="Wu L."/>
            <person name="Ma J."/>
        </authorList>
    </citation>
    <scope>NUCLEOTIDE SEQUENCE [LARGE SCALE GENOMIC DNA]</scope>
    <source>
        <strain evidence="2">CCUG 66188</strain>
    </source>
</reference>